<dbReference type="InterPro" id="IPR021942">
    <property type="entry name" value="DUF3557"/>
</dbReference>
<sequence length="631" mass="71820">MSSPPPAPPLSRILKISSLEFDSSSESSESSEPLMPWEESLESSEPSDLSEPLEHSELSEPSPAHSSSSRCFDLTNPDTVAPPSLSTSVAELPSNAPEGRLAENLVTAIIQHMKTDIRMHLAQQIPAIRDIEASVPINSNRLCLDGYTLIVDETIYTLDTHDPCGAPIGYINFAMKSKRHIKTERIQGGDEHEAMVFLMNKLFGKRPQPMNIGYLGIENKPEVLPFPEHLRFLIDDLKINHNAEESLNAISPFLDPHSFPLDTILITGTRTKGKYNHKIIQSARNIEIVDFSSYCSWMTAVQEFHCNQVHVQANMFRPADFIKLMEALIRCPREAGTFISAGVDKYETVERIMVKAKENVSMVNVDEEFKGCPDFPDVLLIPVTKDKQLALYATHNLGRVEMTLNYVCLKEVVAQMEPNLRITLSKKLISFKELEKNLSLKIDNLRISSARVVINKMYYTLWETDGGYRLNINGVPTEDIVTDKRWRWVIRYLVQTLLRRKVNAEVGTLKFSVGCYFPPAIMFEVKNIILPKSGYQLDSLTIRDFHNIDHRIIVNSKVLIAAIEPNSQQKNPEMEIIKIKSQRVLFKIAHNNFCEHTVRVWSEMKLDIGRWYTMELRKTHKQGEVLDGFER</sequence>
<reference evidence="2 3" key="1">
    <citation type="submission" date="2022-05" db="EMBL/GenBank/DDBJ databases">
        <title>Chromosome-level reference genomes for two strains of Caenorhabditis briggsae: an improved platform for comparative genomics.</title>
        <authorList>
            <person name="Stevens L."/>
            <person name="Andersen E.C."/>
        </authorList>
    </citation>
    <scope>NUCLEOTIDE SEQUENCE [LARGE SCALE GENOMIC DNA]</scope>
    <source>
        <strain evidence="2">QX1410_ONT</strain>
        <tissue evidence="2">Whole-organism</tissue>
    </source>
</reference>
<feature type="compositionally biased region" description="Low complexity" evidence="1">
    <location>
        <begin position="59"/>
        <end position="69"/>
    </location>
</feature>
<dbReference type="Proteomes" id="UP000827892">
    <property type="component" value="Chromosome II"/>
</dbReference>
<evidence type="ECO:0000313" key="3">
    <source>
        <dbReference type="Proteomes" id="UP000827892"/>
    </source>
</evidence>
<proteinExistence type="predicted"/>
<organism evidence="2 3">
    <name type="scientific">Caenorhabditis briggsae</name>
    <dbReference type="NCBI Taxonomy" id="6238"/>
    <lineage>
        <taxon>Eukaryota</taxon>
        <taxon>Metazoa</taxon>
        <taxon>Ecdysozoa</taxon>
        <taxon>Nematoda</taxon>
        <taxon>Chromadorea</taxon>
        <taxon>Rhabditida</taxon>
        <taxon>Rhabditina</taxon>
        <taxon>Rhabditomorpha</taxon>
        <taxon>Rhabditoidea</taxon>
        <taxon>Rhabditidae</taxon>
        <taxon>Peloderinae</taxon>
        <taxon>Caenorhabditis</taxon>
    </lineage>
</organism>
<dbReference type="EMBL" id="CP090892">
    <property type="protein sequence ID" value="ULU08780.1"/>
    <property type="molecule type" value="Genomic_DNA"/>
</dbReference>
<feature type="compositionally biased region" description="Low complexity" evidence="1">
    <location>
        <begin position="17"/>
        <end position="50"/>
    </location>
</feature>
<evidence type="ECO:0000313" key="2">
    <source>
        <dbReference type="EMBL" id="ULU08780.1"/>
    </source>
</evidence>
<dbReference type="Pfam" id="PF12078">
    <property type="entry name" value="DUF3557"/>
    <property type="match status" value="2"/>
</dbReference>
<dbReference type="PANTHER" id="PTHR31379:SF1">
    <property type="entry name" value="F-BOX C PROTEIN-RELATED"/>
    <property type="match status" value="1"/>
</dbReference>
<name>A0AAE9DP25_CAEBR</name>
<protein>
    <submittedName>
        <fullName evidence="2">Uncharacterized protein</fullName>
    </submittedName>
</protein>
<gene>
    <name evidence="2" type="ORF">L3Y34_019770</name>
</gene>
<dbReference type="AlphaFoldDB" id="A0AAE9DP25"/>
<accession>A0AAE9DP25</accession>
<dbReference type="PANTHER" id="PTHR31379">
    <property type="entry name" value="F-BOX C PROTEIN-RELATED-RELATED"/>
    <property type="match status" value="1"/>
</dbReference>
<feature type="region of interest" description="Disordered" evidence="1">
    <location>
        <begin position="1"/>
        <end position="92"/>
    </location>
</feature>
<evidence type="ECO:0000256" key="1">
    <source>
        <dbReference type="SAM" id="MobiDB-lite"/>
    </source>
</evidence>